<feature type="region of interest" description="Disordered" evidence="10">
    <location>
        <begin position="966"/>
        <end position="986"/>
    </location>
</feature>
<dbReference type="Pfam" id="PF00067">
    <property type="entry name" value="p450"/>
    <property type="match status" value="1"/>
</dbReference>
<dbReference type="PRINTS" id="PR01239">
    <property type="entry name" value="EP450IICYP52"/>
</dbReference>
<keyword evidence="11" id="KW-0472">Membrane</keyword>
<name>A0A5M3YVW9_ASPTE</name>
<evidence type="ECO:0000256" key="10">
    <source>
        <dbReference type="SAM" id="MobiDB-lite"/>
    </source>
</evidence>
<sequence>MQTDQGHFSVAALGVAVVVVFYVLNVLQRKWKQARFIKENRCESVALSTKGRLFGIEQLRENIDAAKSHRFLTLTEQRFQRYGYTFRAKRFATSFINTCEPLNIKTVLSLKFKDYSLGGRIDTFGPLLGHGIFTADGEHWAQSRAMVRPNFVKEQVADLEKFEELMQGLLELIPTDGSTVDLQDLFFCYTIDSATEFLFGHSVQSLQKRLSGVTLDENDFASAFNYAQDAIAHKARLGFLRRFVRDPKADHSNRVCHELVEQFVDKALKYREHYDEEKAEGDEEKRARYLFLQGLAKQTGDRDRIRDELMNILLAGRDTTASLLSNMFFMLARNPEIWNKLREEVATLEGRAPTYEQLRNLTYLKYCLNESLRLHPVVPVNSRRAIRDTVLPLGGGPDGKSPVFVPQGTIVTYSVWAMHRREDLYGPDASEFRPERWADLRPGWEYLPFNGGPRICVGQQYALTEAGYVTVRLAQQFATLESRDPGPWEEGLTLTLCSRNGTKVSLQRSPSQADYEFSMKLASIALSLAFAATTHAAANYTEWMAESFLSYPVSFSRNYANGVLYAGLELAYNKTGNPALLSFIQSHIDAVVDDNGALINYPGDKMSLDDIRIGINLLNLWTRTGEEKYKIAADTLRAQIDITPRNAEGGFWHRKPTYPNQMWLDGIYMASNFYARYTKWFQPENRTAWDDIMLQYDLIEKHCRNNASGLLVHGYDGSGVAVWADPVTGAAPHVWDRAVGWYFMSLVDLLDDFPRSHPGWQRNLARFRSLAYALKKAQDAAGGWYLVMDEPYPRDPRNYIESSGSAMFTYGFLKGMRMGYLARRDFQRMTTRAYGLLKEEFVSRNANGTINFEGTVEVGSLNSNGSFEYYISVPLVQNDYKGAGPFMYAARGDPIIMPNPNSDKISDQYTVTKERINQVMDSMNESAERSTQHRSKLFGQFHALKGSAVAAIGNVTGWEAWQTAGKTEHEEGQREYESAKAWWPAE</sequence>
<dbReference type="InterPro" id="IPR047146">
    <property type="entry name" value="Cyt_P450_E_CYP52_fungi"/>
</dbReference>
<dbReference type="InterPro" id="IPR036396">
    <property type="entry name" value="Cyt_P450_sf"/>
</dbReference>
<keyword evidence="7 9" id="KW-0408">Iron</keyword>
<proteinExistence type="inferred from homology"/>
<dbReference type="GO" id="GO:0020037">
    <property type="term" value="F:heme binding"/>
    <property type="evidence" value="ECO:0007669"/>
    <property type="project" value="InterPro"/>
</dbReference>
<feature type="transmembrane region" description="Helical" evidence="11">
    <location>
        <begin position="6"/>
        <end position="27"/>
    </location>
</feature>
<dbReference type="InterPro" id="IPR002974">
    <property type="entry name" value="Cyt_P450_E_CYP52_ascomycetes"/>
</dbReference>
<comment type="caution">
    <text evidence="12">The sequence shown here is derived from an EMBL/GenBank/DDBJ whole genome shotgun (WGS) entry which is preliminary data.</text>
</comment>
<evidence type="ECO:0000256" key="6">
    <source>
        <dbReference type="ARBA" id="ARBA00023002"/>
    </source>
</evidence>
<evidence type="ECO:0000256" key="1">
    <source>
        <dbReference type="ARBA" id="ARBA00001971"/>
    </source>
</evidence>
<keyword evidence="5" id="KW-0378">Hydrolase</keyword>
<keyword evidence="6" id="KW-0560">Oxidoreductase</keyword>
<dbReference type="EMBL" id="BLJY01000006">
    <property type="protein sequence ID" value="GFF16764.1"/>
    <property type="molecule type" value="Genomic_DNA"/>
</dbReference>
<keyword evidence="11" id="KW-1133">Transmembrane helix</keyword>
<evidence type="ECO:0000256" key="5">
    <source>
        <dbReference type="ARBA" id="ARBA00022801"/>
    </source>
</evidence>
<dbReference type="PRINTS" id="PR00385">
    <property type="entry name" value="P450"/>
</dbReference>
<evidence type="ECO:0000256" key="4">
    <source>
        <dbReference type="ARBA" id="ARBA00022723"/>
    </source>
</evidence>
<protein>
    <submittedName>
        <fullName evidence="12">Cytochrome P450 alkane hydroxylase</fullName>
    </submittedName>
</protein>
<dbReference type="PANTHER" id="PTHR24287">
    <property type="entry name" value="P450, PUTATIVE (EUROFUNG)-RELATED"/>
    <property type="match status" value="1"/>
</dbReference>
<comment type="similarity">
    <text evidence="2">Belongs to the cytochrome P450 family.</text>
</comment>
<dbReference type="PANTHER" id="PTHR24287:SF17">
    <property type="entry name" value="P450, PUTATIVE (EUROFUNG)-RELATED"/>
    <property type="match status" value="1"/>
</dbReference>
<comment type="cofactor">
    <cofactor evidence="1 9">
        <name>heme</name>
        <dbReference type="ChEBI" id="CHEBI:30413"/>
    </cofactor>
</comment>
<keyword evidence="8" id="KW-0503">Monooxygenase</keyword>
<dbReference type="AlphaFoldDB" id="A0A5M3YVW9"/>
<evidence type="ECO:0000256" key="7">
    <source>
        <dbReference type="ARBA" id="ARBA00023004"/>
    </source>
</evidence>
<keyword evidence="11" id="KW-0812">Transmembrane</keyword>
<evidence type="ECO:0000256" key="8">
    <source>
        <dbReference type="ARBA" id="ARBA00023033"/>
    </source>
</evidence>
<feature type="compositionally biased region" description="Basic and acidic residues" evidence="10">
    <location>
        <begin position="966"/>
        <end position="978"/>
    </location>
</feature>
<dbReference type="GO" id="GO:0016712">
    <property type="term" value="F:oxidoreductase activity, acting on paired donors, with incorporation or reduction of molecular oxygen, reduced flavin or flavoprotein as one donor, and incorporation of one atom of oxygen"/>
    <property type="evidence" value="ECO:0007669"/>
    <property type="project" value="InterPro"/>
</dbReference>
<dbReference type="VEuPathDB" id="FungiDB:ATEG_02893"/>
<dbReference type="SUPFAM" id="SSF48208">
    <property type="entry name" value="Six-hairpin glycosidases"/>
    <property type="match status" value="1"/>
</dbReference>
<dbReference type="PROSITE" id="PS00086">
    <property type="entry name" value="CYTOCHROME_P450"/>
    <property type="match status" value="1"/>
</dbReference>
<organism evidence="12 13">
    <name type="scientific">Aspergillus terreus</name>
    <dbReference type="NCBI Taxonomy" id="33178"/>
    <lineage>
        <taxon>Eukaryota</taxon>
        <taxon>Fungi</taxon>
        <taxon>Dikarya</taxon>
        <taxon>Ascomycota</taxon>
        <taxon>Pezizomycotina</taxon>
        <taxon>Eurotiomycetes</taxon>
        <taxon>Eurotiomycetidae</taxon>
        <taxon>Eurotiales</taxon>
        <taxon>Aspergillaceae</taxon>
        <taxon>Aspergillus</taxon>
        <taxon>Aspergillus subgen. Circumdati</taxon>
    </lineage>
</organism>
<dbReference type="InterPro" id="IPR001128">
    <property type="entry name" value="Cyt_P450"/>
</dbReference>
<evidence type="ECO:0000256" key="9">
    <source>
        <dbReference type="PIRSR" id="PIRSR602402-1"/>
    </source>
</evidence>
<dbReference type="InterPro" id="IPR012341">
    <property type="entry name" value="6hp_glycosidase-like_sf"/>
</dbReference>
<dbReference type="SUPFAM" id="SSF48264">
    <property type="entry name" value="Cytochrome P450"/>
    <property type="match status" value="1"/>
</dbReference>
<dbReference type="Gene3D" id="1.50.10.10">
    <property type="match status" value="1"/>
</dbReference>
<dbReference type="InterPro" id="IPR002402">
    <property type="entry name" value="Cyt_P450_E_grp-II"/>
</dbReference>
<evidence type="ECO:0000256" key="3">
    <source>
        <dbReference type="ARBA" id="ARBA00022617"/>
    </source>
</evidence>
<dbReference type="GO" id="GO:0016787">
    <property type="term" value="F:hydrolase activity"/>
    <property type="evidence" value="ECO:0007669"/>
    <property type="project" value="UniProtKB-KW"/>
</dbReference>
<evidence type="ECO:0000313" key="13">
    <source>
        <dbReference type="Proteomes" id="UP000452235"/>
    </source>
</evidence>
<dbReference type="Pfam" id="PF07470">
    <property type="entry name" value="Glyco_hydro_88"/>
    <property type="match status" value="1"/>
</dbReference>
<gene>
    <name evidence="12" type="ORF">ATEIFO6365_0006010100</name>
</gene>
<dbReference type="InterPro" id="IPR017972">
    <property type="entry name" value="Cyt_P450_CS"/>
</dbReference>
<keyword evidence="3 9" id="KW-0349">Heme</keyword>
<dbReference type="PRINTS" id="PR00464">
    <property type="entry name" value="EP450II"/>
</dbReference>
<dbReference type="GO" id="GO:0005975">
    <property type="term" value="P:carbohydrate metabolic process"/>
    <property type="evidence" value="ECO:0007669"/>
    <property type="project" value="InterPro"/>
</dbReference>
<dbReference type="GO" id="GO:0005506">
    <property type="term" value="F:iron ion binding"/>
    <property type="evidence" value="ECO:0007669"/>
    <property type="project" value="InterPro"/>
</dbReference>
<evidence type="ECO:0000256" key="11">
    <source>
        <dbReference type="SAM" id="Phobius"/>
    </source>
</evidence>
<reference evidence="12 13" key="1">
    <citation type="submission" date="2020-01" db="EMBL/GenBank/DDBJ databases">
        <title>Aspergillus terreus IFO 6365 whole genome shotgun sequence.</title>
        <authorList>
            <person name="Kanamasa S."/>
            <person name="Takahashi H."/>
        </authorList>
    </citation>
    <scope>NUCLEOTIDE SEQUENCE [LARGE SCALE GENOMIC DNA]</scope>
    <source>
        <strain evidence="12 13">IFO 6365</strain>
    </source>
</reference>
<feature type="binding site" description="axial binding residue" evidence="9">
    <location>
        <position position="456"/>
    </location>
    <ligand>
        <name>heme</name>
        <dbReference type="ChEBI" id="CHEBI:30413"/>
    </ligand>
    <ligandPart>
        <name>Fe</name>
        <dbReference type="ChEBI" id="CHEBI:18248"/>
    </ligandPart>
</feature>
<dbReference type="CDD" id="cd11063">
    <property type="entry name" value="CYP52"/>
    <property type="match status" value="1"/>
</dbReference>
<dbReference type="OrthoDB" id="1470350at2759"/>
<evidence type="ECO:0000313" key="12">
    <source>
        <dbReference type="EMBL" id="GFF16764.1"/>
    </source>
</evidence>
<keyword evidence="13" id="KW-1185">Reference proteome</keyword>
<dbReference type="InterPro" id="IPR010905">
    <property type="entry name" value="Glyco_hydro_88"/>
</dbReference>
<dbReference type="InterPro" id="IPR008928">
    <property type="entry name" value="6-hairpin_glycosidase_sf"/>
</dbReference>
<accession>A0A5M3YVW9</accession>
<dbReference type="Gene3D" id="1.10.630.10">
    <property type="entry name" value="Cytochrome P450"/>
    <property type="match status" value="1"/>
</dbReference>
<evidence type="ECO:0000256" key="2">
    <source>
        <dbReference type="ARBA" id="ARBA00010617"/>
    </source>
</evidence>
<dbReference type="Proteomes" id="UP000452235">
    <property type="component" value="Unassembled WGS sequence"/>
</dbReference>
<dbReference type="VEuPathDB" id="FungiDB:ATEG_02892"/>
<keyword evidence="4 9" id="KW-0479">Metal-binding</keyword>